<dbReference type="SUPFAM" id="SSF53474">
    <property type="entry name" value="alpha/beta-Hydrolases"/>
    <property type="match status" value="1"/>
</dbReference>
<comment type="caution">
    <text evidence="2">The sequence shown here is derived from an EMBL/GenBank/DDBJ whole genome shotgun (WGS) entry which is preliminary data.</text>
</comment>
<dbReference type="Gene3D" id="3.40.50.1820">
    <property type="entry name" value="alpha/beta hydrolase"/>
    <property type="match status" value="1"/>
</dbReference>
<dbReference type="InterPro" id="IPR029058">
    <property type="entry name" value="AB_hydrolase_fold"/>
</dbReference>
<sequence>MIHTLATLIAAPLALLMATPAAAQPADGEPVTIGTTYTIPATAFEGERRMTVRLPAGYVEQPEMRFPVVYVIDGGPEQDFPHIAGIAQSRD</sequence>
<evidence type="ECO:0000256" key="1">
    <source>
        <dbReference type="SAM" id="SignalP"/>
    </source>
</evidence>
<proteinExistence type="predicted"/>
<accession>A0A6I4U6W1</accession>
<organism evidence="2 3">
    <name type="scientific">Alteriqipengyuania halimionae</name>
    <dbReference type="NCBI Taxonomy" id="1926630"/>
    <lineage>
        <taxon>Bacteria</taxon>
        <taxon>Pseudomonadati</taxon>
        <taxon>Pseudomonadota</taxon>
        <taxon>Alphaproteobacteria</taxon>
        <taxon>Sphingomonadales</taxon>
        <taxon>Erythrobacteraceae</taxon>
        <taxon>Alteriqipengyuania</taxon>
    </lineage>
</organism>
<dbReference type="RefSeq" id="WP_160616776.1">
    <property type="nucleotide sequence ID" value="NZ_WTYR01000001.1"/>
</dbReference>
<keyword evidence="3" id="KW-1185">Reference proteome</keyword>
<dbReference type="Proteomes" id="UP000429229">
    <property type="component" value="Unassembled WGS sequence"/>
</dbReference>
<dbReference type="OrthoDB" id="5523653at2"/>
<dbReference type="EMBL" id="WTYR01000001">
    <property type="protein sequence ID" value="MXP10141.1"/>
    <property type="molecule type" value="Genomic_DNA"/>
</dbReference>
<evidence type="ECO:0000313" key="2">
    <source>
        <dbReference type="EMBL" id="MXP10141.1"/>
    </source>
</evidence>
<protein>
    <recommendedName>
        <fullName evidence="4">Alpha/beta hydrolase</fullName>
    </recommendedName>
</protein>
<keyword evidence="1" id="KW-0732">Signal</keyword>
<evidence type="ECO:0008006" key="4">
    <source>
        <dbReference type="Google" id="ProtNLM"/>
    </source>
</evidence>
<evidence type="ECO:0000313" key="3">
    <source>
        <dbReference type="Proteomes" id="UP000429229"/>
    </source>
</evidence>
<reference evidence="2 3" key="1">
    <citation type="submission" date="2019-12" db="EMBL/GenBank/DDBJ databases">
        <title>Genomic-based taxomic classification of the family Erythrobacteraceae.</title>
        <authorList>
            <person name="Xu L."/>
        </authorList>
    </citation>
    <scope>NUCLEOTIDE SEQUENCE [LARGE SCALE GENOMIC DNA]</scope>
    <source>
        <strain evidence="2 3">LMG 29519</strain>
    </source>
</reference>
<dbReference type="AlphaFoldDB" id="A0A6I4U6W1"/>
<name>A0A6I4U6W1_9SPHN</name>
<gene>
    <name evidence="2" type="ORF">GRI68_08105</name>
</gene>
<feature type="chain" id="PRO_5026129802" description="Alpha/beta hydrolase" evidence="1">
    <location>
        <begin position="24"/>
        <end position="91"/>
    </location>
</feature>
<feature type="signal peptide" evidence="1">
    <location>
        <begin position="1"/>
        <end position="23"/>
    </location>
</feature>